<evidence type="ECO:0000256" key="1">
    <source>
        <dbReference type="SAM" id="MobiDB-lite"/>
    </source>
</evidence>
<dbReference type="CDD" id="cd01650">
    <property type="entry name" value="RT_nLTR_like"/>
    <property type="match status" value="1"/>
</dbReference>
<dbReference type="PANTHER" id="PTHR47027:SF20">
    <property type="entry name" value="REVERSE TRANSCRIPTASE-LIKE PROTEIN WITH RNA-DIRECTED DNA POLYMERASE DOMAIN"/>
    <property type="match status" value="1"/>
</dbReference>
<evidence type="ECO:0000313" key="3">
    <source>
        <dbReference type="Proteomes" id="UP000050790"/>
    </source>
</evidence>
<dbReference type="PANTHER" id="PTHR47027">
    <property type="entry name" value="REVERSE TRANSCRIPTASE DOMAIN-CONTAINING PROTEIN"/>
    <property type="match status" value="1"/>
</dbReference>
<protein>
    <recommendedName>
        <fullName evidence="2">Reverse transcriptase domain-containing protein</fullName>
    </recommendedName>
</protein>
<dbReference type="InterPro" id="IPR043502">
    <property type="entry name" value="DNA/RNA_pol_sf"/>
</dbReference>
<evidence type="ECO:0000313" key="4">
    <source>
        <dbReference type="WBParaSite" id="SMRG1_35620.1"/>
    </source>
</evidence>
<dbReference type="Pfam" id="PF03372">
    <property type="entry name" value="Exo_endo_phos"/>
    <property type="match status" value="1"/>
</dbReference>
<dbReference type="SUPFAM" id="SSF56219">
    <property type="entry name" value="DNase I-like"/>
    <property type="match status" value="1"/>
</dbReference>
<reference evidence="4" key="1">
    <citation type="submission" date="2023-11" db="UniProtKB">
        <authorList>
            <consortium name="WormBaseParasite"/>
        </authorList>
    </citation>
    <scope>IDENTIFICATION</scope>
</reference>
<feature type="region of interest" description="Disordered" evidence="1">
    <location>
        <begin position="1"/>
        <end position="24"/>
    </location>
</feature>
<dbReference type="PROSITE" id="PS50878">
    <property type="entry name" value="RT_POL"/>
    <property type="match status" value="1"/>
</dbReference>
<feature type="domain" description="Reverse transcriptase" evidence="2">
    <location>
        <begin position="554"/>
        <end position="826"/>
    </location>
</feature>
<proteinExistence type="predicted"/>
<dbReference type="InterPro" id="IPR036691">
    <property type="entry name" value="Endo/exonu/phosph_ase_sf"/>
</dbReference>
<dbReference type="InterPro" id="IPR005135">
    <property type="entry name" value="Endo/exonuclease/phosphatase"/>
</dbReference>
<dbReference type="InterPro" id="IPR000477">
    <property type="entry name" value="RT_dom"/>
</dbReference>
<dbReference type="CDD" id="cd09076">
    <property type="entry name" value="L1-EN"/>
    <property type="match status" value="1"/>
</dbReference>
<dbReference type="WBParaSite" id="SMRG1_35620.1">
    <property type="protein sequence ID" value="SMRG1_35620.1"/>
    <property type="gene ID" value="SMRG1_35620"/>
</dbReference>
<organism evidence="3 4">
    <name type="scientific">Schistosoma margrebowiei</name>
    <dbReference type="NCBI Taxonomy" id="48269"/>
    <lineage>
        <taxon>Eukaryota</taxon>
        <taxon>Metazoa</taxon>
        <taxon>Spiralia</taxon>
        <taxon>Lophotrochozoa</taxon>
        <taxon>Platyhelminthes</taxon>
        <taxon>Trematoda</taxon>
        <taxon>Digenea</taxon>
        <taxon>Strigeidida</taxon>
        <taxon>Schistosomatoidea</taxon>
        <taxon>Schistosomatidae</taxon>
        <taxon>Schistosoma</taxon>
    </lineage>
</organism>
<dbReference type="SUPFAM" id="SSF56672">
    <property type="entry name" value="DNA/RNA polymerases"/>
    <property type="match status" value="1"/>
</dbReference>
<dbReference type="AlphaFoldDB" id="A0AA84ZKH7"/>
<evidence type="ECO:0000259" key="2">
    <source>
        <dbReference type="PROSITE" id="PS50878"/>
    </source>
</evidence>
<accession>A0AA84ZKH7</accession>
<name>A0AA84ZKH7_9TREM</name>
<dbReference type="Pfam" id="PF00078">
    <property type="entry name" value="RVT_1"/>
    <property type="match status" value="1"/>
</dbReference>
<sequence>MTNPPHITLSPRTGRANDSSTRSAIPDLLKPRSKLHVRAFNVRTLCQIGQQASLARTLESHAIDVCCISEMRIQDPSSVIHLTSPCQNKEPTRFTLRVSGSFDSASRGLAGVGIALSRRAELALLEWIPVDSRLCAVRLNGTVRIRKDRDTRRCLFVVSAYSPTDCSADDVKDEFYRKLSDLRKARRSDVVIMAGDFNTQVGKLSDRERHLGGSYSIVAQRTDNGDRLLQLCSDNRLFLANTNFKHKEKHLLTWRPPNSSQRWTQIDHIAISHRWRGSIEDCRSFWSTCLDSDHALVRARICLRLTGRRKDAARKPLRALLNDSQTKSIFQEQLGKQLGSHVCDAHTEAAWNDIRKAVETAVISASTVTRKVRERHWISAASIALIDAWKLIPPGSEHNEERSQLKRKLTRSLRNDREQWWVAKAREMEKAAAVGNSRQLFRLVKETGIKKPTVSETLSEKDGHIIHSQSRRLDRWAEHFRDQFNWPSATLRFPTISSQPEWQVNVGPPSLYEVEKAIGNLKRGRAAGPDRFTPEIFEDGGSVLAVRLTEVLGRIWELNAIPSYWSQSLIVPVYKKGQKSSCDNHRGISLTNIVSKILASIILRRLTKAREEQTRVNQAGFRPGRGCIDQIFTLRQVLEHRHTFRRSTMVVFLDLKAAFDSVDRKVLWQCLSLKGVPKKYINLIQALYSNTTGRVRAYGELSSELITSSGVRQGCPLYPFLFNFVVDVLLEMTLSSSKFPGVELLPGGSLVDLEYADDIVLFGEDADNMQSLLTTLSNNASMFGMRFSPSKCKMLLQDWVTSTPELVIGSEVVECVDRFTYLGSLISPCGLVCDETSAQIQKARLAFANLRHLWRRRDIRLSTKGRVYCAAVRSVLLYGSETWPVRVEDIRRLLVFDHRCLRNIARISWDHRVSNTVVRKRVLGKDGKSIDEVVKLHQLRWLGHVLRMPNDRLPRRAMFSGIGVSWKKARGGQTKTWHKSMKSLTSGVSHVGRCRLPGWGPRDDNNR</sequence>
<dbReference type="Gene3D" id="3.60.10.10">
    <property type="entry name" value="Endonuclease/exonuclease/phosphatase"/>
    <property type="match status" value="1"/>
</dbReference>
<dbReference type="Proteomes" id="UP000050790">
    <property type="component" value="Unassembled WGS sequence"/>
</dbReference>